<gene>
    <name evidence="16" type="ORF">TcWFU_009604</name>
</gene>
<dbReference type="InterPro" id="IPR004531">
    <property type="entry name" value="Phe-tRNA-synth_IIc_bsu_arc_euk"/>
</dbReference>
<dbReference type="EC" id="6.1.1.20" evidence="4"/>
<dbReference type="SMART" id="SM00874">
    <property type="entry name" value="B5"/>
    <property type="match status" value="1"/>
</dbReference>
<evidence type="ECO:0000256" key="14">
    <source>
        <dbReference type="ARBA" id="ARBA00033189"/>
    </source>
</evidence>
<keyword evidence="17" id="KW-1185">Reference proteome</keyword>
<evidence type="ECO:0000313" key="16">
    <source>
        <dbReference type="EMBL" id="KAL5108206.1"/>
    </source>
</evidence>
<keyword evidence="13" id="KW-0030">Aminoacyl-tRNA synthetase</keyword>
<sequence>MTAFLPSIGALYVSKRACYPLVDNRLALLLLIKVSGNANCVNSRKAEQEFDDLCFAYGLELDEITSEQELVTREQGITVGSDRSSETIYKVEVPANRYDLLCAEGLTRALLIFQNKLTTPEYKAIASKNPIRVTATESVKLVRPYIVCAVLRDIKFDKRRYASFIDLQDKLHQNIGRRRSLVAIGTHDLDTLVPPIVYTALPPGDIRFRPLNQTKEFTATELMQLYSNESHLKAYLDIIRDKSVYLLIKDSKGVVLSMPPIINGEHSKITLATKNVFIECTATDLNKASIVLDTIVTMFSEYCASPFTAEQVEVTQWDGSHAYYPRLQQRTALVGMEYINTLVGTQCSEAEVTQLLTRMSLTSCVADEGVHTSTNNIHGRGSVLSVRIPPTRQDVLHPCDIAEDVAIAYGYDRVEESLPTTFTMVTDQPLNRLTDMIRTEIALCGFTEALTFSLCSRADISTNLQKRLESQPAVYIGNPKTLDFQVVRTTLLPGLLSTLSNNRSLPLPLKLFEVQDVVLKDSSKDVGCRNNRRACAVYCNKVSGFEVVHGLLDRLMHVLEVAYEQNVKPDGLAYYLKEVDDSTYFRGRCADIILLPSEHSIGRLGVVHPNVLRNFDLSLCVSAFEIDIEPFL</sequence>
<dbReference type="NCBIfam" id="TIGR00471">
    <property type="entry name" value="pheT_arch"/>
    <property type="match status" value="1"/>
</dbReference>
<proteinExistence type="inferred from homology"/>
<dbReference type="InterPro" id="IPR040659">
    <property type="entry name" value="PhetRS_B1"/>
</dbReference>
<keyword evidence="7 16" id="KW-0436">Ligase</keyword>
<dbReference type="InterPro" id="IPR005147">
    <property type="entry name" value="tRNA_synthase_B5-dom"/>
</dbReference>
<dbReference type="Pfam" id="PF17759">
    <property type="entry name" value="tRNA_synthFbeta"/>
    <property type="match status" value="1"/>
</dbReference>
<dbReference type="Gene3D" id="3.50.40.10">
    <property type="entry name" value="Phenylalanyl-trna Synthetase, Chain B, domain 3"/>
    <property type="match status" value="1"/>
</dbReference>
<reference evidence="16 17" key="1">
    <citation type="journal article" date="2022" name="Front. Cell. Infect. Microbiol.">
        <title>The Genomes of Two Strains of Taenia crassiceps the Animal Model for the Study of Human Cysticercosis.</title>
        <authorList>
            <person name="Bobes R.J."/>
            <person name="Estrada K."/>
            <person name="Rios-Valencia D.G."/>
            <person name="Calderon-Gallegos A."/>
            <person name="de la Torre P."/>
            <person name="Carrero J.C."/>
            <person name="Sanchez-Flores A."/>
            <person name="Laclette J.P."/>
        </authorList>
    </citation>
    <scope>NUCLEOTIDE SEQUENCE [LARGE SCALE GENOMIC DNA]</scope>
    <source>
        <strain evidence="16">WFUcys</strain>
    </source>
</reference>
<dbReference type="Proteomes" id="UP001651158">
    <property type="component" value="Unassembled WGS sequence"/>
</dbReference>
<evidence type="ECO:0000256" key="6">
    <source>
        <dbReference type="ARBA" id="ARBA00022490"/>
    </source>
</evidence>
<keyword evidence="8" id="KW-0479">Metal-binding</keyword>
<evidence type="ECO:0000256" key="11">
    <source>
        <dbReference type="ARBA" id="ARBA00022842"/>
    </source>
</evidence>
<evidence type="ECO:0000256" key="3">
    <source>
        <dbReference type="ARBA" id="ARBA00007438"/>
    </source>
</evidence>
<evidence type="ECO:0000256" key="8">
    <source>
        <dbReference type="ARBA" id="ARBA00022723"/>
    </source>
</evidence>
<dbReference type="EMBL" id="JAKROA010000004">
    <property type="protein sequence ID" value="KAL5108206.1"/>
    <property type="molecule type" value="Genomic_DNA"/>
</dbReference>
<keyword evidence="11" id="KW-0460">Magnesium</keyword>
<dbReference type="SUPFAM" id="SSF56037">
    <property type="entry name" value="PheT/TilS domain"/>
    <property type="match status" value="1"/>
</dbReference>
<dbReference type="Pfam" id="PF03484">
    <property type="entry name" value="B5"/>
    <property type="match status" value="1"/>
</dbReference>
<dbReference type="PROSITE" id="PS51483">
    <property type="entry name" value="B5"/>
    <property type="match status" value="1"/>
</dbReference>
<dbReference type="PANTHER" id="PTHR10947:SF0">
    <property type="entry name" value="PHENYLALANINE--TRNA LIGASE BETA SUBUNIT"/>
    <property type="match status" value="1"/>
</dbReference>
<dbReference type="Pfam" id="PF18262">
    <property type="entry name" value="PhetRS_B1"/>
    <property type="match status" value="1"/>
</dbReference>
<dbReference type="SUPFAM" id="SSF55681">
    <property type="entry name" value="Class II aaRS and biotin synthetases"/>
    <property type="match status" value="1"/>
</dbReference>
<evidence type="ECO:0000259" key="15">
    <source>
        <dbReference type="PROSITE" id="PS51483"/>
    </source>
</evidence>
<dbReference type="InterPro" id="IPR020825">
    <property type="entry name" value="Phe-tRNA_synthase-like_B3/B4"/>
</dbReference>
<name>A0ABR4QF88_9CEST</name>
<keyword evidence="12" id="KW-0648">Protein biosynthesis</keyword>
<evidence type="ECO:0000256" key="4">
    <source>
        <dbReference type="ARBA" id="ARBA00012814"/>
    </source>
</evidence>
<evidence type="ECO:0000256" key="7">
    <source>
        <dbReference type="ARBA" id="ARBA00022598"/>
    </source>
</evidence>
<evidence type="ECO:0000313" key="17">
    <source>
        <dbReference type="Proteomes" id="UP001651158"/>
    </source>
</evidence>
<comment type="subcellular location">
    <subcellularLocation>
        <location evidence="2">Cytoplasm</location>
    </subcellularLocation>
</comment>
<protein>
    <recommendedName>
        <fullName evidence="5">Phenylalanine--tRNA ligase beta subunit</fullName>
        <ecNumber evidence="4">6.1.1.20</ecNumber>
    </recommendedName>
    <alternativeName>
        <fullName evidence="14">Phenylalanyl-tRNA synthetase beta subunit</fullName>
    </alternativeName>
</protein>
<dbReference type="InterPro" id="IPR009061">
    <property type="entry name" value="DNA-bd_dom_put_sf"/>
</dbReference>
<organism evidence="16 17">
    <name type="scientific">Taenia crassiceps</name>
    <dbReference type="NCBI Taxonomy" id="6207"/>
    <lineage>
        <taxon>Eukaryota</taxon>
        <taxon>Metazoa</taxon>
        <taxon>Spiralia</taxon>
        <taxon>Lophotrochozoa</taxon>
        <taxon>Platyhelminthes</taxon>
        <taxon>Cestoda</taxon>
        <taxon>Eucestoda</taxon>
        <taxon>Cyclophyllidea</taxon>
        <taxon>Taeniidae</taxon>
        <taxon>Taenia</taxon>
    </lineage>
</organism>
<evidence type="ECO:0000256" key="13">
    <source>
        <dbReference type="ARBA" id="ARBA00023146"/>
    </source>
</evidence>
<keyword evidence="6" id="KW-0963">Cytoplasm</keyword>
<evidence type="ECO:0000256" key="9">
    <source>
        <dbReference type="ARBA" id="ARBA00022741"/>
    </source>
</evidence>
<keyword evidence="10" id="KW-0067">ATP-binding</keyword>
<accession>A0ABR4QF88</accession>
<dbReference type="SMART" id="SM00873">
    <property type="entry name" value="B3_4"/>
    <property type="match status" value="1"/>
</dbReference>
<feature type="domain" description="B5" evidence="15">
    <location>
        <begin position="327"/>
        <end position="416"/>
    </location>
</feature>
<dbReference type="InterPro" id="IPR045864">
    <property type="entry name" value="aa-tRNA-synth_II/BPL/LPL"/>
</dbReference>
<evidence type="ECO:0000256" key="12">
    <source>
        <dbReference type="ARBA" id="ARBA00022917"/>
    </source>
</evidence>
<keyword evidence="9" id="KW-0547">Nucleotide-binding</keyword>
<evidence type="ECO:0000256" key="2">
    <source>
        <dbReference type="ARBA" id="ARBA00004496"/>
    </source>
</evidence>
<dbReference type="PANTHER" id="PTHR10947">
    <property type="entry name" value="PHENYLALANYL-TRNA SYNTHETASE BETA CHAIN AND LEUCINE-RICH REPEAT-CONTAINING PROTEIN 47"/>
    <property type="match status" value="1"/>
</dbReference>
<comment type="cofactor">
    <cofactor evidence="1">
        <name>Mg(2+)</name>
        <dbReference type="ChEBI" id="CHEBI:18420"/>
    </cofactor>
</comment>
<dbReference type="CDD" id="cd00769">
    <property type="entry name" value="PheRS_beta_core"/>
    <property type="match status" value="1"/>
</dbReference>
<dbReference type="InterPro" id="IPR041616">
    <property type="entry name" value="PheRS_beta_core"/>
</dbReference>
<dbReference type="InterPro" id="IPR005146">
    <property type="entry name" value="B3/B4_tRNA-bd"/>
</dbReference>
<comment type="similarity">
    <text evidence="3">Belongs to the phenylalanyl-tRNA synthetase beta subunit family. Type 2 subfamily.</text>
</comment>
<dbReference type="GO" id="GO:0016874">
    <property type="term" value="F:ligase activity"/>
    <property type="evidence" value="ECO:0007669"/>
    <property type="project" value="UniProtKB-KW"/>
</dbReference>
<dbReference type="Gene3D" id="3.30.930.10">
    <property type="entry name" value="Bira Bifunctional Protein, Domain 2"/>
    <property type="match status" value="1"/>
</dbReference>
<evidence type="ECO:0000256" key="1">
    <source>
        <dbReference type="ARBA" id="ARBA00001946"/>
    </source>
</evidence>
<dbReference type="Pfam" id="PF03483">
    <property type="entry name" value="B3_4"/>
    <property type="match status" value="1"/>
</dbReference>
<dbReference type="InterPro" id="IPR045060">
    <property type="entry name" value="Phe-tRNA-ligase_IIc_bsu"/>
</dbReference>
<dbReference type="Gene3D" id="3.30.56.10">
    <property type="match status" value="2"/>
</dbReference>
<evidence type="ECO:0000256" key="10">
    <source>
        <dbReference type="ARBA" id="ARBA00022840"/>
    </source>
</evidence>
<dbReference type="SUPFAM" id="SSF46955">
    <property type="entry name" value="Putative DNA-binding domain"/>
    <property type="match status" value="2"/>
</dbReference>
<evidence type="ECO:0000256" key="5">
    <source>
        <dbReference type="ARBA" id="ARBA00017032"/>
    </source>
</evidence>
<comment type="caution">
    <text evidence="16">The sequence shown here is derived from an EMBL/GenBank/DDBJ whole genome shotgun (WGS) entry which is preliminary data.</text>
</comment>